<dbReference type="AlphaFoldDB" id="A0A6S6ZFS6"/>
<sequence length="172" mass="19442">MISANDAQYVDFYFGAPPSIAELQTLEISHPAFSQVWRLQPNYREGFWGRLETGELVFWQYVPMRLQPLGDRGNLDFGIAVTLGDLGEILPDEIERARRAGTLRTIPPTVIHRAYRSDDLEVPMVGPISLQARKITRNRDGAQFDGTAPQANLTKTGMLYRTDLFPMLLGYL</sequence>
<gene>
    <name evidence="1" type="ORF">LMG26690_01329</name>
</gene>
<evidence type="ECO:0000313" key="1">
    <source>
        <dbReference type="EMBL" id="CAB3676020.1"/>
    </source>
</evidence>
<dbReference type="Proteomes" id="UP000494214">
    <property type="component" value="Unassembled WGS sequence"/>
</dbReference>
<name>A0A6S6ZFS6_9BURK</name>
<evidence type="ECO:0000313" key="2">
    <source>
        <dbReference type="Proteomes" id="UP000494214"/>
    </source>
</evidence>
<proteinExistence type="predicted"/>
<protein>
    <recommendedName>
        <fullName evidence="3">DUF1833 domain-containing protein</fullName>
    </recommendedName>
</protein>
<dbReference type="RefSeq" id="WP_254594905.1">
    <property type="nucleotide sequence ID" value="NZ_CADIJM010000002.1"/>
</dbReference>
<organism evidence="1 2">
    <name type="scientific">Achromobacter animicus</name>
    <dbReference type="NCBI Taxonomy" id="1389935"/>
    <lineage>
        <taxon>Bacteria</taxon>
        <taxon>Pseudomonadati</taxon>
        <taxon>Pseudomonadota</taxon>
        <taxon>Betaproteobacteria</taxon>
        <taxon>Burkholderiales</taxon>
        <taxon>Alcaligenaceae</taxon>
        <taxon>Achromobacter</taxon>
    </lineage>
</organism>
<dbReference type="InterPro" id="IPR014974">
    <property type="entry name" value="DUF1833"/>
</dbReference>
<reference evidence="1 2" key="1">
    <citation type="submission" date="2020-04" db="EMBL/GenBank/DDBJ databases">
        <authorList>
            <person name="De Canck E."/>
        </authorList>
    </citation>
    <scope>NUCLEOTIDE SEQUENCE [LARGE SCALE GENOMIC DNA]</scope>
    <source>
        <strain evidence="1 2">LMG 26690</strain>
    </source>
</reference>
<evidence type="ECO:0008006" key="3">
    <source>
        <dbReference type="Google" id="ProtNLM"/>
    </source>
</evidence>
<dbReference type="Pfam" id="PF08875">
    <property type="entry name" value="DUF1833"/>
    <property type="match status" value="1"/>
</dbReference>
<dbReference type="EMBL" id="CADIJM010000002">
    <property type="protein sequence ID" value="CAB3676020.1"/>
    <property type="molecule type" value="Genomic_DNA"/>
</dbReference>
<keyword evidence="2" id="KW-1185">Reference proteome</keyword>
<accession>A0A6S6ZFS6</accession>